<dbReference type="GO" id="GO:0006325">
    <property type="term" value="P:chromatin organization"/>
    <property type="evidence" value="ECO:0007669"/>
    <property type="project" value="UniProtKB-KW"/>
</dbReference>
<dbReference type="InterPro" id="IPR048589">
    <property type="entry name" value="SAMD1-like_WH"/>
</dbReference>
<dbReference type="GO" id="GO:0005634">
    <property type="term" value="C:nucleus"/>
    <property type="evidence" value="ECO:0007669"/>
    <property type="project" value="UniProtKB-SubCell"/>
</dbReference>
<keyword evidence="9" id="KW-0156">Chromatin regulator</keyword>
<evidence type="ECO:0000256" key="9">
    <source>
        <dbReference type="ARBA" id="ARBA00022853"/>
    </source>
</evidence>
<evidence type="ECO:0000256" key="1">
    <source>
        <dbReference type="ARBA" id="ARBA00004123"/>
    </source>
</evidence>
<evidence type="ECO:0000256" key="10">
    <source>
        <dbReference type="ARBA" id="ARBA00023242"/>
    </source>
</evidence>
<evidence type="ECO:0000256" key="2">
    <source>
        <dbReference type="ARBA" id="ARBA00022491"/>
    </source>
</evidence>
<keyword evidence="3" id="KW-1017">Isopeptide bond</keyword>
<keyword evidence="8" id="KW-0832">Ubl conjugation</keyword>
<evidence type="ECO:0000313" key="15">
    <source>
        <dbReference type="EMBL" id="KAK9501036.1"/>
    </source>
</evidence>
<comment type="subcellular location">
    <subcellularLocation>
        <location evidence="1">Nucleus</location>
    </subcellularLocation>
</comment>
<keyword evidence="6 11" id="KW-0863">Zinc-finger</keyword>
<feature type="region of interest" description="Disordered" evidence="12">
    <location>
        <begin position="223"/>
        <end position="307"/>
    </location>
</feature>
<keyword evidence="7" id="KW-0862">Zinc</keyword>
<feature type="compositionally biased region" description="Basic and acidic residues" evidence="12">
    <location>
        <begin position="254"/>
        <end position="266"/>
    </location>
</feature>
<dbReference type="Gene3D" id="1.10.150.50">
    <property type="entry name" value="Transcription Factor, Ets-1"/>
    <property type="match status" value="1"/>
</dbReference>
<accession>A0AAW1CQ57</accession>
<name>A0AAW1CQ57_9HEMI</name>
<dbReference type="InterPro" id="IPR013083">
    <property type="entry name" value="Znf_RING/FYVE/PHD"/>
</dbReference>
<keyword evidence="2" id="KW-0678">Repressor</keyword>
<protein>
    <submittedName>
        <fullName evidence="15">Uncharacterized protein</fullName>
    </submittedName>
</protein>
<dbReference type="CDD" id="cd20805">
    <property type="entry name" value="C1_DGK_rpt2"/>
    <property type="match status" value="1"/>
</dbReference>
<comment type="caution">
    <text evidence="15">The sequence shown here is derived from an EMBL/GenBank/DDBJ whole genome shotgun (WGS) entry which is preliminary data.</text>
</comment>
<evidence type="ECO:0000256" key="3">
    <source>
        <dbReference type="ARBA" id="ARBA00022499"/>
    </source>
</evidence>
<dbReference type="AlphaFoldDB" id="A0AAW1CQ57"/>
<evidence type="ECO:0000256" key="7">
    <source>
        <dbReference type="ARBA" id="ARBA00022833"/>
    </source>
</evidence>
<evidence type="ECO:0000259" key="13">
    <source>
        <dbReference type="PROSITE" id="PS50016"/>
    </source>
</evidence>
<keyword evidence="4" id="KW-0597">Phosphoprotein</keyword>
<dbReference type="InterPro" id="IPR019787">
    <property type="entry name" value="Znf_PHD-finger"/>
</dbReference>
<sequence>MFEPSVLNTQSDHELILNAIDTISNRKNRPNIARIYRHLVRFKNISSATCEKVLNELVEQERVIKVTYKGNISYRNAAKWKNLNKNKKNNAVKKPCPEKLCSSVLSGTVAELVVRMPAYFRTGVPCKVLEDHLLAKDGRFTKESIHKLLQKELQQETLVQLDNGNYFLAIDSNSAGSSDSDSNNLLELDEQNNDNSKDEVYGEDLIEEVDEDEDGNQNKKCELIEEDEERNNDGGNNGSYFDDEMVEEEEDEEGYKTADESKERVGNKIVELSGESDDETGIEKTLQQKDRDYRPPKRVNVSTRRDGSGRIVRNKKTRYDPSEYVFPSLKRTYKARQEKIITKQETKKLGKDLTPKEFKKTLLDPIPGFSGTTKFEFTTKLQRCLPIIPLKAVQFAGGTGGDSSLVCYICKESFGQGNKNIGVRCKICNRRAHSACAESEHNSSKVDTDSPSWTCGSCRLIIAQPCSVCNQMLSKMGPLVICGNCKLSYHRSCHKPPIPKEEALNGSWLCNYCVTENKSQDSETDERKLEITKSLAKIGTSITTVQKTDTINQAPPDIKFEEVLIDEAKSKIIIQSKTQEPPLREKKVALIRIKDSNIRRQQQLSASNSSISSPSQTPTPSSSPPSSQLTEETVKEEASDDCQPSPTKMIKEEFNPVIEIPDATDWTPIDVYKYFKDEFNETVGNAFLKQEIDGNSLKLLRRSDVLRGLGLKLGLGLNVLYTVKMLQHRTSDLNVIWASKS</sequence>
<feature type="compositionally biased region" description="Acidic residues" evidence="12">
    <location>
        <begin position="241"/>
        <end position="253"/>
    </location>
</feature>
<evidence type="ECO:0000256" key="4">
    <source>
        <dbReference type="ARBA" id="ARBA00022553"/>
    </source>
</evidence>
<proteinExistence type="predicted"/>
<feature type="region of interest" description="Disordered" evidence="12">
    <location>
        <begin position="599"/>
        <end position="648"/>
    </location>
</feature>
<feature type="compositionally biased region" description="Low complexity" evidence="12">
    <location>
        <begin position="174"/>
        <end position="186"/>
    </location>
</feature>
<evidence type="ECO:0000256" key="12">
    <source>
        <dbReference type="SAM" id="MobiDB-lite"/>
    </source>
</evidence>
<dbReference type="Gene3D" id="3.30.40.10">
    <property type="entry name" value="Zinc/RING finger domain, C3HC4 (zinc finger)"/>
    <property type="match status" value="2"/>
</dbReference>
<dbReference type="PROSITE" id="PS50016">
    <property type="entry name" value="ZF_PHD_2"/>
    <property type="match status" value="2"/>
</dbReference>
<dbReference type="SUPFAM" id="SSF47769">
    <property type="entry name" value="SAM/Pointed domain"/>
    <property type="match status" value="1"/>
</dbReference>
<evidence type="ECO:0000256" key="8">
    <source>
        <dbReference type="ARBA" id="ARBA00022843"/>
    </source>
</evidence>
<feature type="region of interest" description="Disordered" evidence="12">
    <location>
        <begin position="174"/>
        <end position="201"/>
    </location>
</feature>
<evidence type="ECO:0000313" key="16">
    <source>
        <dbReference type="Proteomes" id="UP001461498"/>
    </source>
</evidence>
<feature type="compositionally biased region" description="Basic and acidic residues" evidence="12">
    <location>
        <begin position="286"/>
        <end position="295"/>
    </location>
</feature>
<keyword evidence="16" id="KW-1185">Reference proteome</keyword>
<dbReference type="SMART" id="SM00249">
    <property type="entry name" value="PHD"/>
    <property type="match status" value="2"/>
</dbReference>
<dbReference type="GO" id="GO:0003677">
    <property type="term" value="F:DNA binding"/>
    <property type="evidence" value="ECO:0007669"/>
    <property type="project" value="InterPro"/>
</dbReference>
<keyword evidence="10" id="KW-0539">Nucleus</keyword>
<dbReference type="PROSITE" id="PS52014">
    <property type="entry name" value="SAMD1_WH"/>
    <property type="match status" value="1"/>
</dbReference>
<dbReference type="Pfam" id="PF21524">
    <property type="entry name" value="SAMD1_WH"/>
    <property type="match status" value="1"/>
</dbReference>
<evidence type="ECO:0000256" key="6">
    <source>
        <dbReference type="ARBA" id="ARBA00022771"/>
    </source>
</evidence>
<organism evidence="15 16">
    <name type="scientific">Rhynocoris fuscipes</name>
    <dbReference type="NCBI Taxonomy" id="488301"/>
    <lineage>
        <taxon>Eukaryota</taxon>
        <taxon>Metazoa</taxon>
        <taxon>Ecdysozoa</taxon>
        <taxon>Arthropoda</taxon>
        <taxon>Hexapoda</taxon>
        <taxon>Insecta</taxon>
        <taxon>Pterygota</taxon>
        <taxon>Neoptera</taxon>
        <taxon>Paraneoptera</taxon>
        <taxon>Hemiptera</taxon>
        <taxon>Heteroptera</taxon>
        <taxon>Panheteroptera</taxon>
        <taxon>Cimicomorpha</taxon>
        <taxon>Reduviidae</taxon>
        <taxon>Harpactorinae</taxon>
        <taxon>Harpactorini</taxon>
        <taxon>Rhynocoris</taxon>
    </lineage>
</organism>
<dbReference type="InterPro" id="IPR001965">
    <property type="entry name" value="Znf_PHD"/>
</dbReference>
<dbReference type="Proteomes" id="UP001461498">
    <property type="component" value="Unassembled WGS sequence"/>
</dbReference>
<keyword evidence="5" id="KW-0479">Metal-binding</keyword>
<evidence type="ECO:0000256" key="11">
    <source>
        <dbReference type="PROSITE-ProRule" id="PRU00146"/>
    </source>
</evidence>
<dbReference type="SUPFAM" id="SSF57903">
    <property type="entry name" value="FYVE/PHD zinc finger"/>
    <property type="match status" value="2"/>
</dbReference>
<feature type="compositionally biased region" description="Low complexity" evidence="12">
    <location>
        <begin position="601"/>
        <end position="628"/>
    </location>
</feature>
<dbReference type="InterPro" id="IPR011011">
    <property type="entry name" value="Znf_FYVE_PHD"/>
</dbReference>
<gene>
    <name evidence="15" type="ORF">O3M35_002160</name>
</gene>
<dbReference type="InterPro" id="IPR013761">
    <property type="entry name" value="SAM/pointed_sf"/>
</dbReference>
<reference evidence="15 16" key="1">
    <citation type="submission" date="2022-12" db="EMBL/GenBank/DDBJ databases">
        <title>Chromosome-level genome assembly of true bugs.</title>
        <authorList>
            <person name="Ma L."/>
            <person name="Li H."/>
        </authorList>
    </citation>
    <scope>NUCLEOTIDE SEQUENCE [LARGE SCALE GENOMIC DNA]</scope>
    <source>
        <strain evidence="15">Lab_2022b</strain>
    </source>
</reference>
<dbReference type="Pfam" id="PF00628">
    <property type="entry name" value="PHD"/>
    <property type="match status" value="1"/>
</dbReference>
<dbReference type="EMBL" id="JAPXFL010000010">
    <property type="protein sequence ID" value="KAK9501036.1"/>
    <property type="molecule type" value="Genomic_DNA"/>
</dbReference>
<feature type="domain" description="PHD-type" evidence="13">
    <location>
        <begin position="404"/>
        <end position="461"/>
    </location>
</feature>
<feature type="domain" description="PHD-type" evidence="13">
    <location>
        <begin position="463"/>
        <end position="516"/>
    </location>
</feature>
<feature type="domain" description="SAMD1-like winged helix (WH)" evidence="14">
    <location>
        <begin position="4"/>
        <end position="80"/>
    </location>
</feature>
<dbReference type="GO" id="GO:0008270">
    <property type="term" value="F:zinc ion binding"/>
    <property type="evidence" value="ECO:0007669"/>
    <property type="project" value="UniProtKB-KW"/>
</dbReference>
<evidence type="ECO:0000256" key="5">
    <source>
        <dbReference type="ARBA" id="ARBA00022723"/>
    </source>
</evidence>
<evidence type="ECO:0000259" key="14">
    <source>
        <dbReference type="PROSITE" id="PS52014"/>
    </source>
</evidence>